<accession>A0ACC1AXB4</accession>
<reference evidence="2" key="1">
    <citation type="journal article" date="2023" name="G3 (Bethesda)">
        <title>Genome assembly and association tests identify interacting loci associated with vigor, precocity, and sex in interspecific pistachio rootstocks.</title>
        <authorList>
            <person name="Palmer W."/>
            <person name="Jacygrad E."/>
            <person name="Sagayaradj S."/>
            <person name="Cavanaugh K."/>
            <person name="Han R."/>
            <person name="Bertier L."/>
            <person name="Beede B."/>
            <person name="Kafkas S."/>
            <person name="Golino D."/>
            <person name="Preece J."/>
            <person name="Michelmore R."/>
        </authorList>
    </citation>
    <scope>NUCLEOTIDE SEQUENCE [LARGE SCALE GENOMIC DNA]</scope>
</reference>
<sequence>MVFQDFDQLSERRRVERQRKFRKRVTIAAIVAFVLLVLIVSAIFAIINLDKKGRGPLSSGESSPKDFARAQKLIKTICNGTNYQTSCSDTLSDAAKKNSSLNQPHKFIEVAITAINDEVEKAFNKAKGSDLKTKEEKAALNVCKKVLDDAKEDLKKAISEADPKNLLENLNEKSAELNNWLSAVMSYQQTCVDAFPEGDLRSQMEKNMNITKQHTSNSLAIIQKFSSYLSTLRHTIGTSRRLLESIPHSLDSDGLPSWISYEDRRILESSGNDKEIKPHATVAKDGSGNFKSLSAALEAMPKQRNDRYVIYVKEGIYEETVTITQEMTKVTIMGDGSQKSIINGIKNVADGVNMYDTATLVVIGEEFLAKSMGFWNSAGPEKRQAVAARVQSDRSIFVNCRFEGYQNTLWAQTHRQFYRNNVVLGTIDIIFGDAMAIFQNTLITVRKPLDGQQNSILAQARLDNFETTGFVLQNCRIEPHESLQSVKNNVKSYLGRPCKEYSRSVVMESTIGDFIDPEGWVAFKGDFGIKTVYFAEYKNKGGNANTDSRVKWPGFKVIEKDEAAKYTVGSFFPGDWITKTGVPVHLGLFE</sequence>
<comment type="caution">
    <text evidence="1">The sequence shown here is derived from an EMBL/GenBank/DDBJ whole genome shotgun (WGS) entry which is preliminary data.</text>
</comment>
<protein>
    <submittedName>
        <fullName evidence="1">Uncharacterized protein</fullName>
    </submittedName>
</protein>
<evidence type="ECO:0000313" key="1">
    <source>
        <dbReference type="EMBL" id="KAJ0091282.1"/>
    </source>
</evidence>
<name>A0ACC1AXB4_9ROSI</name>
<proteinExistence type="predicted"/>
<keyword evidence="2" id="KW-1185">Reference proteome</keyword>
<dbReference type="EMBL" id="CM047904">
    <property type="protein sequence ID" value="KAJ0091282.1"/>
    <property type="molecule type" value="Genomic_DNA"/>
</dbReference>
<organism evidence="1 2">
    <name type="scientific">Pistacia atlantica</name>
    <dbReference type="NCBI Taxonomy" id="434234"/>
    <lineage>
        <taxon>Eukaryota</taxon>
        <taxon>Viridiplantae</taxon>
        <taxon>Streptophyta</taxon>
        <taxon>Embryophyta</taxon>
        <taxon>Tracheophyta</taxon>
        <taxon>Spermatophyta</taxon>
        <taxon>Magnoliopsida</taxon>
        <taxon>eudicotyledons</taxon>
        <taxon>Gunneridae</taxon>
        <taxon>Pentapetalae</taxon>
        <taxon>rosids</taxon>
        <taxon>malvids</taxon>
        <taxon>Sapindales</taxon>
        <taxon>Anacardiaceae</taxon>
        <taxon>Pistacia</taxon>
    </lineage>
</organism>
<evidence type="ECO:0000313" key="2">
    <source>
        <dbReference type="Proteomes" id="UP001164250"/>
    </source>
</evidence>
<gene>
    <name evidence="1" type="ORF">Patl1_13703</name>
</gene>
<dbReference type="Proteomes" id="UP001164250">
    <property type="component" value="Chromosome 8"/>
</dbReference>